<dbReference type="GO" id="GO:0030983">
    <property type="term" value="F:mismatched DNA binding"/>
    <property type="evidence" value="ECO:0007669"/>
    <property type="project" value="InterPro"/>
</dbReference>
<dbReference type="NCBIfam" id="TIGR00585">
    <property type="entry name" value="mutl"/>
    <property type="match status" value="1"/>
</dbReference>
<dbReference type="SUPFAM" id="SSF55874">
    <property type="entry name" value="ATPase domain of HSP90 chaperone/DNA topoisomerase II/histidine kinase"/>
    <property type="match status" value="1"/>
</dbReference>
<dbReference type="GO" id="GO:0006298">
    <property type="term" value="P:mismatch repair"/>
    <property type="evidence" value="ECO:0007669"/>
    <property type="project" value="InterPro"/>
</dbReference>
<feature type="region of interest" description="Disordered" evidence="6">
    <location>
        <begin position="294"/>
        <end position="338"/>
    </location>
</feature>
<accession>A0A7J7KQJ9</accession>
<dbReference type="EMBL" id="VXIV02000152">
    <property type="protein sequence ID" value="KAF6040365.1"/>
    <property type="molecule type" value="Genomic_DNA"/>
</dbReference>
<evidence type="ECO:0000256" key="6">
    <source>
        <dbReference type="SAM" id="MobiDB-lite"/>
    </source>
</evidence>
<comment type="similarity">
    <text evidence="2">Belongs to the DNA mismatch repair MutL/HexB family.</text>
</comment>
<proteinExistence type="inferred from homology"/>
<evidence type="ECO:0000313" key="9">
    <source>
        <dbReference type="Proteomes" id="UP000593567"/>
    </source>
</evidence>
<sequence length="546" mass="61907">MEIVCERFTTSKLAKFEDLNNINTYGFRGEALASISHVAHVTIMSRTKDSKCAYKGCYNDGKLKESVKPCAGNLGTIISAEDLFYNVPTRRRTLKNVADEYSRIVDVVSRYAVHNSTVGFSLKKHGNPAADVKTPMSSNTVDNIRIIYGPSIAKELLAVKDEDPRLGMTLSGHITNANYSMKKGIFLLFINERLIAPHNIDVNVHPTKYEVHFLHQEQVIERIQKAVEQCLLGCNSSRTFYTQTLIALPKSSQTNTSGQKETSGTEEEARTYGYNMVRTDYSERKLDQYLQVQTQPSASTSAADKENTVPATASATDDRLATGTPAPKRQRKDMEERFPGNRYKVTLSSVLQLQRQSEKAAHEKLREIIREHTFVGCVNKSFSLVQHQTKLYLINNKNLTQELFYQIMLYQFGNFGMLKLSEKTSIQELALLALDLPECGWTPEDGDKVDIAKYACQFLISKAEMLLEYFSIEIDKDGNLCSLPLLLEGYIPELERIPLYLVRLVTEVEWDEEQRCFHDICKETSLFYALQKEILPVPSSQQVCMF</sequence>
<protein>
    <submittedName>
        <fullName evidence="8">MLH1</fullName>
    </submittedName>
</protein>
<keyword evidence="5" id="KW-0539">Nucleus</keyword>
<keyword evidence="3" id="KW-0227">DNA damage</keyword>
<comment type="caution">
    <text evidence="8">The sequence shown here is derived from an EMBL/GenBank/DDBJ whole genome shotgun (WGS) entry which is preliminary data.</text>
</comment>
<dbReference type="Pfam" id="PF16413">
    <property type="entry name" value="Mlh1_C"/>
    <property type="match status" value="1"/>
</dbReference>
<dbReference type="GO" id="GO:0140664">
    <property type="term" value="F:ATP-dependent DNA damage sensor activity"/>
    <property type="evidence" value="ECO:0007669"/>
    <property type="project" value="InterPro"/>
</dbReference>
<dbReference type="PROSITE" id="PS00058">
    <property type="entry name" value="DNA_MISMATCH_REPAIR_1"/>
    <property type="match status" value="1"/>
</dbReference>
<dbReference type="Proteomes" id="UP000593567">
    <property type="component" value="Unassembled WGS sequence"/>
</dbReference>
<dbReference type="GO" id="GO:0005524">
    <property type="term" value="F:ATP binding"/>
    <property type="evidence" value="ECO:0007669"/>
    <property type="project" value="InterPro"/>
</dbReference>
<evidence type="ECO:0000256" key="4">
    <source>
        <dbReference type="ARBA" id="ARBA00023204"/>
    </source>
</evidence>
<dbReference type="Pfam" id="PF01119">
    <property type="entry name" value="DNA_mis_repair"/>
    <property type="match status" value="1"/>
</dbReference>
<name>A0A7J7KQJ9_BUGNE</name>
<dbReference type="OrthoDB" id="10263226at2759"/>
<dbReference type="AlphaFoldDB" id="A0A7J7KQJ9"/>
<dbReference type="InterPro" id="IPR032189">
    <property type="entry name" value="Mlh1_C"/>
</dbReference>
<dbReference type="PANTHER" id="PTHR10073">
    <property type="entry name" value="DNA MISMATCH REPAIR PROTEIN MLH, PMS, MUTL"/>
    <property type="match status" value="1"/>
</dbReference>
<dbReference type="InterPro" id="IPR036890">
    <property type="entry name" value="HATPase_C_sf"/>
</dbReference>
<reference evidence="8" key="1">
    <citation type="submission" date="2020-06" db="EMBL/GenBank/DDBJ databases">
        <title>Draft genome of Bugula neritina, a colonial animal packing powerful symbionts and potential medicines.</title>
        <authorList>
            <person name="Rayko M."/>
        </authorList>
    </citation>
    <scope>NUCLEOTIDE SEQUENCE [LARGE SCALE GENOMIC DNA]</scope>
    <source>
        <strain evidence="8">Kwan_BN1</strain>
    </source>
</reference>
<evidence type="ECO:0000256" key="1">
    <source>
        <dbReference type="ARBA" id="ARBA00004123"/>
    </source>
</evidence>
<dbReference type="InterPro" id="IPR002099">
    <property type="entry name" value="MutL/Mlh/PMS"/>
</dbReference>
<dbReference type="GO" id="GO:0016887">
    <property type="term" value="F:ATP hydrolysis activity"/>
    <property type="evidence" value="ECO:0007669"/>
    <property type="project" value="InterPro"/>
</dbReference>
<gene>
    <name evidence="8" type="ORF">EB796_001326</name>
</gene>
<dbReference type="Gene3D" id="3.30.565.10">
    <property type="entry name" value="Histidine kinase-like ATPase, C-terminal domain"/>
    <property type="match status" value="1"/>
</dbReference>
<evidence type="ECO:0000313" key="8">
    <source>
        <dbReference type="EMBL" id="KAF6040365.1"/>
    </source>
</evidence>
<dbReference type="GO" id="GO:0032389">
    <property type="term" value="C:MutLalpha complex"/>
    <property type="evidence" value="ECO:0007669"/>
    <property type="project" value="TreeGrafter"/>
</dbReference>
<organism evidence="8 9">
    <name type="scientific">Bugula neritina</name>
    <name type="common">Brown bryozoan</name>
    <name type="synonym">Sertularia neritina</name>
    <dbReference type="NCBI Taxonomy" id="10212"/>
    <lineage>
        <taxon>Eukaryota</taxon>
        <taxon>Metazoa</taxon>
        <taxon>Spiralia</taxon>
        <taxon>Lophotrochozoa</taxon>
        <taxon>Bryozoa</taxon>
        <taxon>Gymnolaemata</taxon>
        <taxon>Cheilostomatida</taxon>
        <taxon>Flustrina</taxon>
        <taxon>Buguloidea</taxon>
        <taxon>Bugulidae</taxon>
        <taxon>Bugula</taxon>
    </lineage>
</organism>
<dbReference type="InterPro" id="IPR014721">
    <property type="entry name" value="Ribsml_uS5_D2-typ_fold_subgr"/>
</dbReference>
<dbReference type="InterPro" id="IPR013507">
    <property type="entry name" value="DNA_mismatch_S5_2-like"/>
</dbReference>
<dbReference type="InterPro" id="IPR038973">
    <property type="entry name" value="MutL/Mlh/Pms-like"/>
</dbReference>
<feature type="compositionally biased region" description="Polar residues" evidence="6">
    <location>
        <begin position="251"/>
        <end position="262"/>
    </location>
</feature>
<dbReference type="Gene3D" id="3.30.230.10">
    <property type="match status" value="2"/>
</dbReference>
<keyword evidence="9" id="KW-1185">Reference proteome</keyword>
<evidence type="ECO:0000256" key="3">
    <source>
        <dbReference type="ARBA" id="ARBA00022763"/>
    </source>
</evidence>
<dbReference type="SMART" id="SM01340">
    <property type="entry name" value="DNA_mis_repair"/>
    <property type="match status" value="1"/>
</dbReference>
<evidence type="ECO:0000256" key="2">
    <source>
        <dbReference type="ARBA" id="ARBA00006082"/>
    </source>
</evidence>
<dbReference type="InterPro" id="IPR014762">
    <property type="entry name" value="DNA_mismatch_repair_CS"/>
</dbReference>
<feature type="domain" description="DNA mismatch repair protein S5" evidence="7">
    <location>
        <begin position="144"/>
        <end position="232"/>
    </location>
</feature>
<evidence type="ECO:0000256" key="5">
    <source>
        <dbReference type="ARBA" id="ARBA00023242"/>
    </source>
</evidence>
<keyword evidence="4" id="KW-0234">DNA repair</keyword>
<comment type="subcellular location">
    <subcellularLocation>
        <location evidence="1">Nucleus</location>
    </subcellularLocation>
</comment>
<dbReference type="SUPFAM" id="SSF54211">
    <property type="entry name" value="Ribosomal protein S5 domain 2-like"/>
    <property type="match status" value="1"/>
</dbReference>
<evidence type="ECO:0000259" key="7">
    <source>
        <dbReference type="SMART" id="SM01340"/>
    </source>
</evidence>
<feature type="region of interest" description="Disordered" evidence="6">
    <location>
        <begin position="251"/>
        <end position="274"/>
    </location>
</feature>
<dbReference type="InterPro" id="IPR020568">
    <property type="entry name" value="Ribosomal_Su5_D2-typ_SF"/>
</dbReference>
<dbReference type="PANTHER" id="PTHR10073:SF12">
    <property type="entry name" value="DNA MISMATCH REPAIR PROTEIN MLH1"/>
    <property type="match status" value="1"/>
</dbReference>